<dbReference type="InterPro" id="IPR025997">
    <property type="entry name" value="SBP_2_dom"/>
</dbReference>
<accession>A0ABV7Z2U7</accession>
<dbReference type="Pfam" id="PF13407">
    <property type="entry name" value="Peripla_BP_4"/>
    <property type="match status" value="1"/>
</dbReference>
<keyword evidence="6" id="KW-1185">Reference proteome</keyword>
<dbReference type="InterPro" id="IPR010982">
    <property type="entry name" value="Lambda_DNA-bd_dom_sf"/>
</dbReference>
<feature type="domain" description="HTH lacI-type" evidence="4">
    <location>
        <begin position="4"/>
        <end position="58"/>
    </location>
</feature>
<dbReference type="PROSITE" id="PS50932">
    <property type="entry name" value="HTH_LACI_2"/>
    <property type="match status" value="1"/>
</dbReference>
<dbReference type="InterPro" id="IPR000843">
    <property type="entry name" value="HTH_LacI"/>
</dbReference>
<dbReference type="InterPro" id="IPR028082">
    <property type="entry name" value="Peripla_BP_I"/>
</dbReference>
<name>A0ABV7Z2U7_9BACT</name>
<dbReference type="SUPFAM" id="SSF47413">
    <property type="entry name" value="lambda repressor-like DNA-binding domains"/>
    <property type="match status" value="1"/>
</dbReference>
<keyword evidence="2 5" id="KW-0238">DNA-binding</keyword>
<keyword evidence="3" id="KW-0804">Transcription</keyword>
<sequence length="331" mass="37386">MEIVTLKDIAKALNLSTSTVSRALRDSYEINPVTKKMVVDYAEKVNYRPNPIALSLKENKSRSIGVIVPEIANNFFSQAINGIEDEAYKRGYHVVIFQSHESLEREISNVSHLYARKVDGLVISLSGATTDVSHISKYGHENFPVVYFDRVPEIEDVHKVQADNFGGAYDATTFLINSGKLNIAHITSPPTLSITRERLAGYRKALEDNGIAYNEDIVRFCRFDPEEAIDVIDDLIINHNPDSFFTCSDRLAINTYQAFQARYADVNDQFLFFGFTNLNVAHLFKPPIHTVVQPAYEIGLEAVKILLDDIEKPKKRVGFENKILKTEINVK</sequence>
<dbReference type="Gene3D" id="1.10.260.40">
    <property type="entry name" value="lambda repressor-like DNA-binding domains"/>
    <property type="match status" value="1"/>
</dbReference>
<dbReference type="Pfam" id="PF00356">
    <property type="entry name" value="LacI"/>
    <property type="match status" value="1"/>
</dbReference>
<dbReference type="Proteomes" id="UP001595616">
    <property type="component" value="Unassembled WGS sequence"/>
</dbReference>
<protein>
    <submittedName>
        <fullName evidence="5">LacI family DNA-binding transcriptional regulator</fullName>
    </submittedName>
</protein>
<organism evidence="5 6">
    <name type="scientific">Lacihabitans lacunae</name>
    <dbReference type="NCBI Taxonomy" id="1028214"/>
    <lineage>
        <taxon>Bacteria</taxon>
        <taxon>Pseudomonadati</taxon>
        <taxon>Bacteroidota</taxon>
        <taxon>Cytophagia</taxon>
        <taxon>Cytophagales</taxon>
        <taxon>Leadbetterellaceae</taxon>
        <taxon>Lacihabitans</taxon>
    </lineage>
</organism>
<comment type="caution">
    <text evidence="5">The sequence shown here is derived from an EMBL/GenBank/DDBJ whole genome shotgun (WGS) entry which is preliminary data.</text>
</comment>
<dbReference type="SUPFAM" id="SSF53822">
    <property type="entry name" value="Periplasmic binding protein-like I"/>
    <property type="match status" value="1"/>
</dbReference>
<reference evidence="6" key="1">
    <citation type="journal article" date="2019" name="Int. J. Syst. Evol. Microbiol.">
        <title>The Global Catalogue of Microorganisms (GCM) 10K type strain sequencing project: providing services to taxonomists for standard genome sequencing and annotation.</title>
        <authorList>
            <consortium name="The Broad Institute Genomics Platform"/>
            <consortium name="The Broad Institute Genome Sequencing Center for Infectious Disease"/>
            <person name="Wu L."/>
            <person name="Ma J."/>
        </authorList>
    </citation>
    <scope>NUCLEOTIDE SEQUENCE [LARGE SCALE GENOMIC DNA]</scope>
    <source>
        <strain evidence="6">CECT 7956</strain>
    </source>
</reference>
<dbReference type="PANTHER" id="PTHR30146:SF109">
    <property type="entry name" value="HTH-TYPE TRANSCRIPTIONAL REGULATOR GALS"/>
    <property type="match status" value="1"/>
</dbReference>
<gene>
    <name evidence="5" type="ORF">ACFOOI_18515</name>
</gene>
<dbReference type="RefSeq" id="WP_379839551.1">
    <property type="nucleotide sequence ID" value="NZ_JBHRYQ010000001.1"/>
</dbReference>
<dbReference type="CDD" id="cd01392">
    <property type="entry name" value="HTH_LacI"/>
    <property type="match status" value="1"/>
</dbReference>
<proteinExistence type="predicted"/>
<evidence type="ECO:0000313" key="6">
    <source>
        <dbReference type="Proteomes" id="UP001595616"/>
    </source>
</evidence>
<evidence type="ECO:0000259" key="4">
    <source>
        <dbReference type="PROSITE" id="PS50932"/>
    </source>
</evidence>
<dbReference type="Gene3D" id="3.40.50.2300">
    <property type="match status" value="2"/>
</dbReference>
<keyword evidence="1" id="KW-0805">Transcription regulation</keyword>
<dbReference type="SMART" id="SM00354">
    <property type="entry name" value="HTH_LACI"/>
    <property type="match status" value="1"/>
</dbReference>
<dbReference type="PANTHER" id="PTHR30146">
    <property type="entry name" value="LACI-RELATED TRANSCRIPTIONAL REPRESSOR"/>
    <property type="match status" value="1"/>
</dbReference>
<evidence type="ECO:0000256" key="1">
    <source>
        <dbReference type="ARBA" id="ARBA00023015"/>
    </source>
</evidence>
<dbReference type="GO" id="GO:0003677">
    <property type="term" value="F:DNA binding"/>
    <property type="evidence" value="ECO:0007669"/>
    <property type="project" value="UniProtKB-KW"/>
</dbReference>
<evidence type="ECO:0000313" key="5">
    <source>
        <dbReference type="EMBL" id="MFC3812662.1"/>
    </source>
</evidence>
<dbReference type="EMBL" id="JBHRYQ010000001">
    <property type="protein sequence ID" value="MFC3812662.1"/>
    <property type="molecule type" value="Genomic_DNA"/>
</dbReference>
<evidence type="ECO:0000256" key="3">
    <source>
        <dbReference type="ARBA" id="ARBA00023163"/>
    </source>
</evidence>
<evidence type="ECO:0000256" key="2">
    <source>
        <dbReference type="ARBA" id="ARBA00023125"/>
    </source>
</evidence>
<dbReference type="CDD" id="cd06267">
    <property type="entry name" value="PBP1_LacI_sugar_binding-like"/>
    <property type="match status" value="1"/>
</dbReference>